<dbReference type="Proteomes" id="UP000824782">
    <property type="component" value="Unassembled WGS sequence"/>
</dbReference>
<evidence type="ECO:0000313" key="1">
    <source>
        <dbReference type="EMBL" id="KAG8541652.1"/>
    </source>
</evidence>
<keyword evidence="2" id="KW-1185">Reference proteome</keyword>
<organism evidence="1 2">
    <name type="scientific">Engystomops pustulosus</name>
    <name type="common">Tungara frog</name>
    <name type="synonym">Physalaemus pustulosus</name>
    <dbReference type="NCBI Taxonomy" id="76066"/>
    <lineage>
        <taxon>Eukaryota</taxon>
        <taxon>Metazoa</taxon>
        <taxon>Chordata</taxon>
        <taxon>Craniata</taxon>
        <taxon>Vertebrata</taxon>
        <taxon>Euteleostomi</taxon>
        <taxon>Amphibia</taxon>
        <taxon>Batrachia</taxon>
        <taxon>Anura</taxon>
        <taxon>Neobatrachia</taxon>
        <taxon>Hyloidea</taxon>
        <taxon>Leptodactylidae</taxon>
        <taxon>Leiuperinae</taxon>
        <taxon>Engystomops</taxon>
    </lineage>
</organism>
<reference evidence="1" key="1">
    <citation type="thesis" date="2020" institute="ProQuest LLC" country="789 East Eisenhower Parkway, Ann Arbor, MI, USA">
        <title>Comparative Genomics and Chromosome Evolution.</title>
        <authorList>
            <person name="Mudd A.B."/>
        </authorList>
    </citation>
    <scope>NUCLEOTIDE SEQUENCE</scope>
    <source>
        <strain evidence="1">237g6f4</strain>
        <tissue evidence="1">Blood</tissue>
    </source>
</reference>
<dbReference type="AlphaFoldDB" id="A0AAV6Z2T7"/>
<accession>A0AAV6Z2T7</accession>
<protein>
    <submittedName>
        <fullName evidence="1">Uncharacterized protein</fullName>
    </submittedName>
</protein>
<proteinExistence type="predicted"/>
<gene>
    <name evidence="1" type="ORF">GDO81_028533</name>
</gene>
<dbReference type="EMBL" id="WNYA01006948">
    <property type="protein sequence ID" value="KAG8541652.1"/>
    <property type="molecule type" value="Genomic_DNA"/>
</dbReference>
<name>A0AAV6Z2T7_ENGPU</name>
<sequence>MLQHLDSPLSPGGYGCSQIMASRTPLAVTLIGCRGSNDPALLAQQRVWVPDNLSITGTRSQSRVSTHYNLQFFLLTPVTDPF</sequence>
<evidence type="ECO:0000313" key="2">
    <source>
        <dbReference type="Proteomes" id="UP000824782"/>
    </source>
</evidence>
<comment type="caution">
    <text evidence="1">The sequence shown here is derived from an EMBL/GenBank/DDBJ whole genome shotgun (WGS) entry which is preliminary data.</text>
</comment>